<reference evidence="1 2" key="1">
    <citation type="submission" date="2019-03" db="EMBL/GenBank/DDBJ databases">
        <title>Single cell metagenomics reveals metabolic interactions within the superorganism composed of flagellate Streblomastix strix and complex community of Bacteroidetes bacteria on its surface.</title>
        <authorList>
            <person name="Treitli S.C."/>
            <person name="Kolisko M."/>
            <person name="Husnik F."/>
            <person name="Keeling P."/>
            <person name="Hampl V."/>
        </authorList>
    </citation>
    <scope>NUCLEOTIDE SEQUENCE [LARGE SCALE GENOMIC DNA]</scope>
    <source>
        <strain evidence="1">ST1C</strain>
    </source>
</reference>
<dbReference type="Proteomes" id="UP000324800">
    <property type="component" value="Unassembled WGS sequence"/>
</dbReference>
<organism evidence="1 2">
    <name type="scientific">Streblomastix strix</name>
    <dbReference type="NCBI Taxonomy" id="222440"/>
    <lineage>
        <taxon>Eukaryota</taxon>
        <taxon>Metamonada</taxon>
        <taxon>Preaxostyla</taxon>
        <taxon>Oxymonadida</taxon>
        <taxon>Streblomastigidae</taxon>
        <taxon>Streblomastix</taxon>
    </lineage>
</organism>
<protein>
    <submittedName>
        <fullName evidence="1">Uncharacterized protein</fullName>
    </submittedName>
</protein>
<comment type="caution">
    <text evidence="1">The sequence shown here is derived from an EMBL/GenBank/DDBJ whole genome shotgun (WGS) entry which is preliminary data.</text>
</comment>
<name>A0A5J4VZD7_9EUKA</name>
<proteinExistence type="predicted"/>
<accession>A0A5J4VZD7</accession>
<gene>
    <name evidence="1" type="ORF">EZS28_016563</name>
</gene>
<sequence length="136" mass="15423">MKKLVQQYLTVITVKLELAQRLSETYAKDEVYSKTEADELLNAKVDKTDLIDIYQKTKTDEILNMKADKENVAKLTFGDNFYIDDEEVANYWWDGTNLRVLETELSDMSNVITTLGAATRGCNAIIDISIDGNSLM</sequence>
<dbReference type="AlphaFoldDB" id="A0A5J4VZD7"/>
<evidence type="ECO:0000313" key="1">
    <source>
        <dbReference type="EMBL" id="KAA6387912.1"/>
    </source>
</evidence>
<dbReference type="EMBL" id="SNRW01004192">
    <property type="protein sequence ID" value="KAA6387912.1"/>
    <property type="molecule type" value="Genomic_DNA"/>
</dbReference>
<evidence type="ECO:0000313" key="2">
    <source>
        <dbReference type="Proteomes" id="UP000324800"/>
    </source>
</evidence>